<dbReference type="RefSeq" id="WP_102773198.1">
    <property type="nucleotide sequence ID" value="NZ_POQS01000003.1"/>
</dbReference>
<dbReference type="InterPro" id="IPR010621">
    <property type="entry name" value="DUF1214"/>
</dbReference>
<dbReference type="InterPro" id="IPR037049">
    <property type="entry name" value="DUF1214_C_sf"/>
</dbReference>
<evidence type="ECO:0000259" key="3">
    <source>
        <dbReference type="Pfam" id="PF06863"/>
    </source>
</evidence>
<feature type="chain" id="PRO_5014964388" description="DUF1254 domain-containing protein" evidence="1">
    <location>
        <begin position="30"/>
        <end position="511"/>
    </location>
</feature>
<evidence type="ECO:0000313" key="4">
    <source>
        <dbReference type="EMBL" id="PND33410.1"/>
    </source>
</evidence>
<dbReference type="InterPro" id="IPR010679">
    <property type="entry name" value="DUF1254"/>
</dbReference>
<dbReference type="Gene3D" id="2.60.120.600">
    <property type="entry name" value="Domain of unknown function DUF1214, C-terminal domain"/>
    <property type="match status" value="1"/>
</dbReference>
<sequence length="511" mass="55021">MRTFIATRRWSAAILAGALSAGLATAVQAQAPRSTLRLVSETPQAAPAPQMSEQELRDTAIDAYVYAYPMVLMELARRQATAVQSPLDGKAPMNQFGHKASYPDPRAGDTPWPSADALYSSLWFDVSRAPLVVNLPATGERYSVLSALDMWSDVFASRGSRTNGRGAQSFVIVGPDWQGATPAGMDVIRSPTATGWLIGWTQAAGPQDYAAVNQIQAGMTANPLAVPMTRTTRARGDGSVYPQTGPGVGAAPIGSGLRAPMPALPAGTPAEQAASMDAAAFFGLFFDLLRNNPPHANDTPMLDRMRRIGLDSRRPFSYGSLSPAVQQALADAQPLAGRRIADNVSRLATPLNGWNTVLSGIGTYGTDYTRRAAIAYAGLGAPTPEDVLYPVTMVDSKGRPLNSDEDYVLHFDKGQLPPANAYWSLHVYDDKHGFADNPANRYVLRSTDALKYNADGSLDIYIQQRDPGERKRSNWLASPAADAPFLLSMRLYWPQDTALDGQWAPPPVKED</sequence>
<dbReference type="Proteomes" id="UP000235994">
    <property type="component" value="Unassembled WGS sequence"/>
</dbReference>
<gene>
    <name evidence="4" type="ORF">C1I89_13055</name>
</gene>
<proteinExistence type="predicted"/>
<organism evidence="4 5">
    <name type="scientific">Achromobacter pulmonis</name>
    <dbReference type="NCBI Taxonomy" id="1389932"/>
    <lineage>
        <taxon>Bacteria</taxon>
        <taxon>Pseudomonadati</taxon>
        <taxon>Pseudomonadota</taxon>
        <taxon>Betaproteobacteria</taxon>
        <taxon>Burkholderiales</taxon>
        <taxon>Alcaligenaceae</taxon>
        <taxon>Achromobacter</taxon>
    </lineage>
</organism>
<dbReference type="SUPFAM" id="SSF160935">
    <property type="entry name" value="VPA0735-like"/>
    <property type="match status" value="1"/>
</dbReference>
<dbReference type="Pfam" id="PF06742">
    <property type="entry name" value="DUF1214"/>
    <property type="match status" value="1"/>
</dbReference>
<evidence type="ECO:0008006" key="6">
    <source>
        <dbReference type="Google" id="ProtNLM"/>
    </source>
</evidence>
<comment type="caution">
    <text evidence="4">The sequence shown here is derived from an EMBL/GenBank/DDBJ whole genome shotgun (WGS) entry which is preliminary data.</text>
</comment>
<evidence type="ECO:0000256" key="1">
    <source>
        <dbReference type="SAM" id="SignalP"/>
    </source>
</evidence>
<reference evidence="4 5" key="1">
    <citation type="submission" date="2018-01" db="EMBL/GenBank/DDBJ databases">
        <title>The draft genome of an aniline degradation strain ANB-1.</title>
        <authorList>
            <person name="Zhang L."/>
            <person name="Jiang J."/>
        </authorList>
    </citation>
    <scope>NUCLEOTIDE SEQUENCE [LARGE SCALE GENOMIC DNA]</scope>
    <source>
        <strain evidence="4 5">ANB-1</strain>
    </source>
</reference>
<keyword evidence="5" id="KW-1185">Reference proteome</keyword>
<dbReference type="Pfam" id="PF06863">
    <property type="entry name" value="DUF1254"/>
    <property type="match status" value="1"/>
</dbReference>
<feature type="domain" description="DUF1214" evidence="2">
    <location>
        <begin position="388"/>
        <end position="495"/>
    </location>
</feature>
<dbReference type="InterPro" id="IPR037050">
    <property type="entry name" value="DUF1254_sf"/>
</dbReference>
<protein>
    <recommendedName>
        <fullName evidence="6">DUF1254 domain-containing protein</fullName>
    </recommendedName>
</protein>
<dbReference type="EMBL" id="POQS01000003">
    <property type="protein sequence ID" value="PND33410.1"/>
    <property type="molecule type" value="Genomic_DNA"/>
</dbReference>
<accession>A0A2N8KIX7</accession>
<evidence type="ECO:0000259" key="2">
    <source>
        <dbReference type="Pfam" id="PF06742"/>
    </source>
</evidence>
<dbReference type="PANTHER" id="PTHR36509">
    <property type="entry name" value="BLL3101 PROTEIN"/>
    <property type="match status" value="1"/>
</dbReference>
<evidence type="ECO:0000313" key="5">
    <source>
        <dbReference type="Proteomes" id="UP000235994"/>
    </source>
</evidence>
<keyword evidence="1" id="KW-0732">Signal</keyword>
<feature type="signal peptide" evidence="1">
    <location>
        <begin position="1"/>
        <end position="29"/>
    </location>
</feature>
<name>A0A2N8KIX7_9BURK</name>
<dbReference type="AlphaFoldDB" id="A0A2N8KIX7"/>
<dbReference type="Gene3D" id="2.60.40.1610">
    <property type="entry name" value="Domain of unknown function DUF1254"/>
    <property type="match status" value="1"/>
</dbReference>
<dbReference type="PANTHER" id="PTHR36509:SF2">
    <property type="entry name" value="BLL3101 PROTEIN"/>
    <property type="match status" value="1"/>
</dbReference>
<feature type="domain" description="DUF1254" evidence="3">
    <location>
        <begin position="93"/>
        <end position="223"/>
    </location>
</feature>